<evidence type="ECO:0000313" key="2">
    <source>
        <dbReference type="EMBL" id="VFJ59368.1"/>
    </source>
</evidence>
<proteinExistence type="predicted"/>
<dbReference type="AlphaFoldDB" id="A0A450SYJ3"/>
<dbReference type="EMBL" id="CAADEX010000082">
    <property type="protein sequence ID" value="VFJ59368.1"/>
    <property type="molecule type" value="Genomic_DNA"/>
</dbReference>
<dbReference type="EMBL" id="CAADEY010000070">
    <property type="protein sequence ID" value="VFJ59213.1"/>
    <property type="molecule type" value="Genomic_DNA"/>
</dbReference>
<organism evidence="1">
    <name type="scientific">Candidatus Kentrum sp. DK</name>
    <dbReference type="NCBI Taxonomy" id="2126562"/>
    <lineage>
        <taxon>Bacteria</taxon>
        <taxon>Pseudomonadati</taxon>
        <taxon>Pseudomonadota</taxon>
        <taxon>Gammaproteobacteria</taxon>
        <taxon>Candidatus Kentrum</taxon>
    </lineage>
</organism>
<accession>A0A450SYJ3</accession>
<name>A0A450SYJ3_9GAMM</name>
<evidence type="ECO:0008006" key="3">
    <source>
        <dbReference type="Google" id="ProtNLM"/>
    </source>
</evidence>
<evidence type="ECO:0000313" key="1">
    <source>
        <dbReference type="EMBL" id="VFJ59213.1"/>
    </source>
</evidence>
<protein>
    <recommendedName>
        <fullName evidence="3">XRE family transcriptional regulator</fullName>
    </recommendedName>
</protein>
<sequence length="91" mass="9870">MPHHVRDLIDQIISTAEGRGIPLAWVAGEAGMTIAELNTVREYGDIRAAALVALGKQVNLELTFVAKKSTGQSREKVIRDIKAGAFFRHGS</sequence>
<gene>
    <name evidence="2" type="ORF">BECKDK2373B_GA0170837_108214</name>
    <name evidence="1" type="ORF">BECKDK2373C_GA0170839_107019</name>
</gene>
<reference evidence="1" key="1">
    <citation type="submission" date="2019-02" db="EMBL/GenBank/DDBJ databases">
        <authorList>
            <person name="Gruber-Vodicka R. H."/>
            <person name="Seah K. B. B."/>
        </authorList>
    </citation>
    <scope>NUCLEOTIDE SEQUENCE</scope>
    <source>
        <strain evidence="1">BECK_DK161</strain>
        <strain evidence="2">BECK_DK47</strain>
    </source>
</reference>